<reference evidence="2 3" key="1">
    <citation type="journal article" date="2016" name="Nat. Commun.">
        <title>Thousands of microbial genomes shed light on interconnected biogeochemical processes in an aquifer system.</title>
        <authorList>
            <person name="Anantharaman K."/>
            <person name="Brown C.T."/>
            <person name="Hug L.A."/>
            <person name="Sharon I."/>
            <person name="Castelle C.J."/>
            <person name="Probst A.J."/>
            <person name="Thomas B.C."/>
            <person name="Singh A."/>
            <person name="Wilkins M.J."/>
            <person name="Karaoz U."/>
            <person name="Brodie E.L."/>
            <person name="Williams K.H."/>
            <person name="Hubbard S.S."/>
            <person name="Banfield J.F."/>
        </authorList>
    </citation>
    <scope>NUCLEOTIDE SEQUENCE [LARGE SCALE GENOMIC DNA]</scope>
</reference>
<dbReference type="AlphaFoldDB" id="A0A1G1L2J5"/>
<protein>
    <submittedName>
        <fullName evidence="2">Uncharacterized protein</fullName>
    </submittedName>
</protein>
<comment type="caution">
    <text evidence="2">The sequence shown here is derived from an EMBL/GenBank/DDBJ whole genome shotgun (WGS) entry which is preliminary data.</text>
</comment>
<gene>
    <name evidence="2" type="ORF">A3G33_06015</name>
</gene>
<dbReference type="EMBL" id="MHFR01000009">
    <property type="protein sequence ID" value="OGW99344.1"/>
    <property type="molecule type" value="Genomic_DNA"/>
</dbReference>
<proteinExistence type="predicted"/>
<evidence type="ECO:0000313" key="3">
    <source>
        <dbReference type="Proteomes" id="UP000178187"/>
    </source>
</evidence>
<feature type="compositionally biased region" description="Acidic residues" evidence="1">
    <location>
        <begin position="284"/>
        <end position="295"/>
    </location>
</feature>
<sequence>MLFFMMRLTERDCEMLQWLVHMKFMLLEQIAKAFFKGRNPHRSPYRRVLRLMKEGLIAKKKVYIEPKDLYVPTKKAVSLLRSKGFTYVLDIPRNDTIAFYGHDKTLTDLRIFFKHRGILSFIPERVIRAIKQGGACPDALIVTSNGNYAIEYEHTEKRLMRYKAILKRYSEREKYMNVIYVVQSQSFIDRVMKTCHPSKNVYFITKESLFRLKGDAKFQSSCGNKHLLIMEMKETCMGEKLSDYTAEFLEEIIKPLPDDSWQAQKPYFRPGGGGGGRKKKQYEQDDYGQEEENTEGDYYPKIYPSIYPSDGHDPCDD</sequence>
<feature type="compositionally biased region" description="Low complexity" evidence="1">
    <location>
        <begin position="299"/>
        <end position="309"/>
    </location>
</feature>
<accession>A0A1G1L2J5</accession>
<name>A0A1G1L2J5_9BACT</name>
<dbReference type="Proteomes" id="UP000178187">
    <property type="component" value="Unassembled WGS sequence"/>
</dbReference>
<organism evidence="2 3">
    <name type="scientific">Candidatus Danuiimicrobium aquiferis</name>
    <dbReference type="NCBI Taxonomy" id="1801832"/>
    <lineage>
        <taxon>Bacteria</taxon>
        <taxon>Pseudomonadati</taxon>
        <taxon>Candidatus Omnitrophota</taxon>
        <taxon>Candidatus Danuiimicrobium</taxon>
    </lineage>
</organism>
<evidence type="ECO:0000313" key="2">
    <source>
        <dbReference type="EMBL" id="OGW99344.1"/>
    </source>
</evidence>
<feature type="region of interest" description="Disordered" evidence="1">
    <location>
        <begin position="260"/>
        <end position="317"/>
    </location>
</feature>
<evidence type="ECO:0000256" key="1">
    <source>
        <dbReference type="SAM" id="MobiDB-lite"/>
    </source>
</evidence>